<dbReference type="GO" id="GO:0005737">
    <property type="term" value="C:cytoplasm"/>
    <property type="evidence" value="ECO:0007669"/>
    <property type="project" value="TreeGrafter"/>
</dbReference>
<dbReference type="InterPro" id="IPR017348">
    <property type="entry name" value="PIM1/2/3"/>
</dbReference>
<dbReference type="PROSITE" id="PS50011">
    <property type="entry name" value="PROTEIN_KINASE_DOM"/>
    <property type="match status" value="1"/>
</dbReference>
<evidence type="ECO:0000256" key="9">
    <source>
        <dbReference type="ARBA" id="ARBA00047899"/>
    </source>
</evidence>
<dbReference type="EMBL" id="CM015719">
    <property type="protein sequence ID" value="KAF3692530.1"/>
    <property type="molecule type" value="Genomic_DNA"/>
</dbReference>
<keyword evidence="7 14" id="KW-0418">Kinase</keyword>
<dbReference type="EC" id="2.7.11.1" evidence="2"/>
<protein>
    <recommendedName>
        <fullName evidence="2">non-specific serine/threonine protein kinase</fullName>
        <ecNumber evidence="2">2.7.11.1</ecNumber>
    </recommendedName>
</protein>
<evidence type="ECO:0000313" key="14">
    <source>
        <dbReference type="EMBL" id="KAF3692530.1"/>
    </source>
</evidence>
<evidence type="ECO:0000256" key="6">
    <source>
        <dbReference type="ARBA" id="ARBA00022741"/>
    </source>
</evidence>
<evidence type="ECO:0000256" key="3">
    <source>
        <dbReference type="ARBA" id="ARBA00022527"/>
    </source>
</evidence>
<keyword evidence="4" id="KW-0597">Phosphoprotein</keyword>
<evidence type="ECO:0000313" key="15">
    <source>
        <dbReference type="Proteomes" id="UP000503349"/>
    </source>
</evidence>
<name>A0A6G1PQF4_CHAAH</name>
<feature type="binding site" evidence="12">
    <location>
        <position position="117"/>
    </location>
    <ligand>
        <name>ATP</name>
        <dbReference type="ChEBI" id="CHEBI:30616"/>
    </ligand>
</feature>
<dbReference type="Gene3D" id="3.30.200.20">
    <property type="entry name" value="Phosphorylase Kinase, domain 1"/>
    <property type="match status" value="1"/>
</dbReference>
<evidence type="ECO:0000256" key="11">
    <source>
        <dbReference type="PIRSR" id="PIRSR037993-1"/>
    </source>
</evidence>
<feature type="domain" description="Protein kinase" evidence="13">
    <location>
        <begin position="28"/>
        <end position="264"/>
    </location>
</feature>
<evidence type="ECO:0000256" key="4">
    <source>
        <dbReference type="ARBA" id="ARBA00022553"/>
    </source>
</evidence>
<keyword evidence="3" id="KW-0723">Serine/threonine-protein kinase</keyword>
<dbReference type="FunFam" id="3.30.200.20:FF:000475">
    <property type="entry name" value="Serine/threonine-protein kinase"/>
    <property type="match status" value="1"/>
</dbReference>
<sequence length="264" mass="29678">MDKSCLRNMKTCHCMALRRTPAEFEAKYKPQHQLGEGGCGSVFAGYRRADRLPVAIKHVPKDNVYCKAVDRNGKKVSVEVAVMLKLAAGRAESMGTAAPVSLLDWYDLGQELILVLERPVPCIDLDSYIGLKGGCLQEEEAKIILKQLLEAAIELLNKHIFHRDIKVQNILIETSSDFPRVRIIDFGLSCFFKKTSTYQIFYGTSANVPPEWFSRYAYRAGPTTVWQLGVVLFDTLHISSFETTRLPEFLANLLKRSPRGASHP</sequence>
<dbReference type="GO" id="GO:0004674">
    <property type="term" value="F:protein serine/threonine kinase activity"/>
    <property type="evidence" value="ECO:0007669"/>
    <property type="project" value="UniProtKB-KW"/>
</dbReference>
<feature type="binding site" evidence="12">
    <location>
        <position position="57"/>
    </location>
    <ligand>
        <name>ATP</name>
        <dbReference type="ChEBI" id="CHEBI:30616"/>
    </ligand>
</feature>
<evidence type="ECO:0000256" key="8">
    <source>
        <dbReference type="ARBA" id="ARBA00022840"/>
    </source>
</evidence>
<gene>
    <name evidence="14" type="ORF">EXN66_Car008206</name>
</gene>
<dbReference type="SMART" id="SM00220">
    <property type="entry name" value="S_TKc"/>
    <property type="match status" value="1"/>
</dbReference>
<evidence type="ECO:0000256" key="5">
    <source>
        <dbReference type="ARBA" id="ARBA00022679"/>
    </source>
</evidence>
<keyword evidence="15" id="KW-1185">Reference proteome</keyword>
<dbReference type="SUPFAM" id="SSF56112">
    <property type="entry name" value="Protein kinase-like (PK-like)"/>
    <property type="match status" value="1"/>
</dbReference>
<feature type="active site" description="Proton acceptor" evidence="11">
    <location>
        <position position="164"/>
    </location>
</feature>
<evidence type="ECO:0000256" key="7">
    <source>
        <dbReference type="ARBA" id="ARBA00022777"/>
    </source>
</evidence>
<keyword evidence="6" id="KW-0547">Nucleotide-binding</keyword>
<dbReference type="PANTHER" id="PTHR22984:SF11">
    <property type="entry name" value="AURORA KINASE-RELATED"/>
    <property type="match status" value="1"/>
</dbReference>
<dbReference type="Proteomes" id="UP000503349">
    <property type="component" value="Chromosome 8"/>
</dbReference>
<accession>A0A6G1PQF4</accession>
<dbReference type="PROSITE" id="PS00108">
    <property type="entry name" value="PROTEIN_KINASE_ST"/>
    <property type="match status" value="1"/>
</dbReference>
<dbReference type="InterPro" id="IPR051138">
    <property type="entry name" value="PIM_Ser/Thr_kinase"/>
</dbReference>
<organism evidence="14 15">
    <name type="scientific">Channa argus</name>
    <name type="common">Northern snakehead</name>
    <name type="synonym">Ophicephalus argus</name>
    <dbReference type="NCBI Taxonomy" id="215402"/>
    <lineage>
        <taxon>Eukaryota</taxon>
        <taxon>Metazoa</taxon>
        <taxon>Chordata</taxon>
        <taxon>Craniata</taxon>
        <taxon>Vertebrata</taxon>
        <taxon>Euteleostomi</taxon>
        <taxon>Actinopterygii</taxon>
        <taxon>Neopterygii</taxon>
        <taxon>Teleostei</taxon>
        <taxon>Neoteleostei</taxon>
        <taxon>Acanthomorphata</taxon>
        <taxon>Anabantaria</taxon>
        <taxon>Anabantiformes</taxon>
        <taxon>Channoidei</taxon>
        <taxon>Channidae</taxon>
        <taxon>Channa</taxon>
    </lineage>
</organism>
<keyword evidence="5" id="KW-0808">Transferase</keyword>
<comment type="similarity">
    <text evidence="1">Belongs to the protein kinase superfamily. CAMK Ser/Thr protein kinase family. PIM subfamily.</text>
</comment>
<evidence type="ECO:0000256" key="12">
    <source>
        <dbReference type="PIRSR" id="PIRSR037993-2"/>
    </source>
</evidence>
<dbReference type="AlphaFoldDB" id="A0A6G1PQF4"/>
<dbReference type="GO" id="GO:0043066">
    <property type="term" value="P:negative regulation of apoptotic process"/>
    <property type="evidence" value="ECO:0007669"/>
    <property type="project" value="InterPro"/>
</dbReference>
<evidence type="ECO:0000256" key="2">
    <source>
        <dbReference type="ARBA" id="ARBA00012513"/>
    </source>
</evidence>
<dbReference type="InterPro" id="IPR011009">
    <property type="entry name" value="Kinase-like_dom_sf"/>
</dbReference>
<reference evidence="14 15" key="1">
    <citation type="submission" date="2019-02" db="EMBL/GenBank/DDBJ databases">
        <title>Opniocepnalus argus genome.</title>
        <authorList>
            <person name="Zhou C."/>
            <person name="Xiao S."/>
        </authorList>
    </citation>
    <scope>NUCLEOTIDE SEQUENCE [LARGE SCALE GENOMIC DNA]</scope>
    <source>
        <strain evidence="14">OARG1902GOOAL</strain>
        <tissue evidence="14">Muscle</tissue>
    </source>
</reference>
<evidence type="ECO:0000256" key="10">
    <source>
        <dbReference type="ARBA" id="ARBA00048679"/>
    </source>
</evidence>
<evidence type="ECO:0000256" key="1">
    <source>
        <dbReference type="ARBA" id="ARBA00005505"/>
    </source>
</evidence>
<dbReference type="InterPro" id="IPR000719">
    <property type="entry name" value="Prot_kinase_dom"/>
</dbReference>
<dbReference type="GO" id="GO:0005524">
    <property type="term" value="F:ATP binding"/>
    <property type="evidence" value="ECO:0007669"/>
    <property type="project" value="UniProtKB-KW"/>
</dbReference>
<dbReference type="PIRSF" id="PIRSF037993">
    <property type="entry name" value="STPK_Pim-1"/>
    <property type="match status" value="1"/>
</dbReference>
<dbReference type="InterPro" id="IPR008271">
    <property type="entry name" value="Ser/Thr_kinase_AS"/>
</dbReference>
<comment type="catalytic activity">
    <reaction evidence="9">
        <text>L-threonyl-[protein] + ATP = O-phospho-L-threonyl-[protein] + ADP + H(+)</text>
        <dbReference type="Rhea" id="RHEA:46608"/>
        <dbReference type="Rhea" id="RHEA-COMP:11060"/>
        <dbReference type="Rhea" id="RHEA-COMP:11605"/>
        <dbReference type="ChEBI" id="CHEBI:15378"/>
        <dbReference type="ChEBI" id="CHEBI:30013"/>
        <dbReference type="ChEBI" id="CHEBI:30616"/>
        <dbReference type="ChEBI" id="CHEBI:61977"/>
        <dbReference type="ChEBI" id="CHEBI:456216"/>
        <dbReference type="EC" id="2.7.11.1"/>
    </reaction>
</comment>
<keyword evidence="8 12" id="KW-0067">ATP-binding</keyword>
<dbReference type="Pfam" id="PF00069">
    <property type="entry name" value="Pkinase"/>
    <property type="match status" value="1"/>
</dbReference>
<dbReference type="Gene3D" id="1.10.510.10">
    <property type="entry name" value="Transferase(Phosphotransferase) domain 1"/>
    <property type="match status" value="1"/>
</dbReference>
<feature type="binding site" evidence="12">
    <location>
        <position position="124"/>
    </location>
    <ligand>
        <name>ATP</name>
        <dbReference type="ChEBI" id="CHEBI:30616"/>
    </ligand>
</feature>
<dbReference type="PANTHER" id="PTHR22984">
    <property type="entry name" value="SERINE/THREONINE-PROTEIN KINASE PIM"/>
    <property type="match status" value="1"/>
</dbReference>
<feature type="binding site" evidence="12">
    <location>
        <begin position="34"/>
        <end position="42"/>
    </location>
    <ligand>
        <name>ATP</name>
        <dbReference type="ChEBI" id="CHEBI:30616"/>
    </ligand>
</feature>
<comment type="catalytic activity">
    <reaction evidence="10">
        <text>L-seryl-[protein] + ATP = O-phospho-L-seryl-[protein] + ADP + H(+)</text>
        <dbReference type="Rhea" id="RHEA:17989"/>
        <dbReference type="Rhea" id="RHEA-COMP:9863"/>
        <dbReference type="Rhea" id="RHEA-COMP:11604"/>
        <dbReference type="ChEBI" id="CHEBI:15378"/>
        <dbReference type="ChEBI" id="CHEBI:29999"/>
        <dbReference type="ChEBI" id="CHEBI:30616"/>
        <dbReference type="ChEBI" id="CHEBI:83421"/>
        <dbReference type="ChEBI" id="CHEBI:456216"/>
        <dbReference type="EC" id="2.7.11.1"/>
    </reaction>
</comment>
<proteinExistence type="inferred from homology"/>
<dbReference type="GO" id="GO:0007346">
    <property type="term" value="P:regulation of mitotic cell cycle"/>
    <property type="evidence" value="ECO:0007669"/>
    <property type="project" value="TreeGrafter"/>
</dbReference>
<evidence type="ECO:0000259" key="13">
    <source>
        <dbReference type="PROSITE" id="PS50011"/>
    </source>
</evidence>
<reference evidence="15" key="2">
    <citation type="submission" date="2019-02" db="EMBL/GenBank/DDBJ databases">
        <title>Opniocepnalus argus Var Kimnra genome.</title>
        <authorList>
            <person name="Zhou C."/>
            <person name="Xiao S."/>
        </authorList>
    </citation>
    <scope>NUCLEOTIDE SEQUENCE [LARGE SCALE GENOMIC DNA]</scope>
</reference>